<feature type="transmembrane region" description="Helical" evidence="1">
    <location>
        <begin position="275"/>
        <end position="296"/>
    </location>
</feature>
<sequence length="309" mass="35237">MSFFNYYLLLQIKRANRYIREAGIHPLIIYTVLMAVFSFASLALLRQLEHGALIYAGMAIGVARIISLDESVLINWVSKGVFVWIRFFTKLALILPFVVFLIVFQGYWEIGLLLISVFFLSIVQVHPIVNSTVIPTPFGRRPFEFILGFRRSFPVLIVCFTLSCISVYVANFNLGLFALVVILLTLIGFYSFSEHNFYVWNFNGSAQRYLTQKLQFLMINTLALVAPLCLVLIIGYPEMYMIIVAVIVLGLLYIAEVMLIKYAYLHRGMDVLKGLLLAFSLLMPPLLLAIMPLMYIKALKNVTSTLWSE</sequence>
<dbReference type="EMBL" id="CP106679">
    <property type="protein sequence ID" value="UXP32019.1"/>
    <property type="molecule type" value="Genomic_DNA"/>
</dbReference>
<feature type="transmembrane region" description="Helical" evidence="1">
    <location>
        <begin position="52"/>
        <end position="69"/>
    </location>
</feature>
<keyword evidence="3" id="KW-1185">Reference proteome</keyword>
<feature type="transmembrane region" description="Helical" evidence="1">
    <location>
        <begin position="81"/>
        <end position="104"/>
    </location>
</feature>
<accession>A0ABY6CNC4</accession>
<organism evidence="2 3">
    <name type="scientific">Reichenbachiella agarivorans</name>
    <dbReference type="NCBI Taxonomy" id="2979464"/>
    <lineage>
        <taxon>Bacteria</taxon>
        <taxon>Pseudomonadati</taxon>
        <taxon>Bacteroidota</taxon>
        <taxon>Cytophagia</taxon>
        <taxon>Cytophagales</taxon>
        <taxon>Reichenbachiellaceae</taxon>
        <taxon>Reichenbachiella</taxon>
    </lineage>
</organism>
<dbReference type="RefSeq" id="WP_262309458.1">
    <property type="nucleotide sequence ID" value="NZ_CP106679.1"/>
</dbReference>
<keyword evidence="1" id="KW-0812">Transmembrane</keyword>
<feature type="transmembrane region" description="Helical" evidence="1">
    <location>
        <begin position="110"/>
        <end position="133"/>
    </location>
</feature>
<feature type="transmembrane region" description="Helical" evidence="1">
    <location>
        <begin position="153"/>
        <end position="170"/>
    </location>
</feature>
<keyword evidence="1" id="KW-1133">Transmembrane helix</keyword>
<name>A0ABY6CNC4_9BACT</name>
<evidence type="ECO:0000313" key="2">
    <source>
        <dbReference type="EMBL" id="UXP32019.1"/>
    </source>
</evidence>
<gene>
    <name evidence="2" type="ORF">N6H18_16880</name>
</gene>
<evidence type="ECO:0000256" key="1">
    <source>
        <dbReference type="SAM" id="Phobius"/>
    </source>
</evidence>
<evidence type="ECO:0000313" key="3">
    <source>
        <dbReference type="Proteomes" id="UP001065174"/>
    </source>
</evidence>
<feature type="transmembrane region" description="Helical" evidence="1">
    <location>
        <begin position="27"/>
        <end position="46"/>
    </location>
</feature>
<reference evidence="2" key="1">
    <citation type="submission" date="2022-09" db="EMBL/GenBank/DDBJ databases">
        <title>Comparative genomics and taxonomic characterization of three novel marine species of genus Reichenbachiella exhibiting antioxidant and polysaccharide degradation activities.</title>
        <authorList>
            <person name="Muhammad N."/>
            <person name="Lee Y.-J."/>
            <person name="Ko J."/>
            <person name="Kim S.-G."/>
        </authorList>
    </citation>
    <scope>NUCLEOTIDE SEQUENCE</scope>
    <source>
        <strain evidence="2">BKB1-1</strain>
    </source>
</reference>
<feature type="transmembrane region" description="Helical" evidence="1">
    <location>
        <begin position="176"/>
        <end position="193"/>
    </location>
</feature>
<dbReference type="Proteomes" id="UP001065174">
    <property type="component" value="Chromosome"/>
</dbReference>
<evidence type="ECO:0008006" key="4">
    <source>
        <dbReference type="Google" id="ProtNLM"/>
    </source>
</evidence>
<feature type="transmembrane region" description="Helical" evidence="1">
    <location>
        <begin position="240"/>
        <end position="263"/>
    </location>
</feature>
<keyword evidence="1" id="KW-0472">Membrane</keyword>
<proteinExistence type="predicted"/>
<feature type="transmembrane region" description="Helical" evidence="1">
    <location>
        <begin position="214"/>
        <end position="234"/>
    </location>
</feature>
<protein>
    <recommendedName>
        <fullName evidence="4">UbiA prenyltransferase family protein</fullName>
    </recommendedName>
</protein>